<dbReference type="PANTHER" id="PTHR48125">
    <property type="entry name" value="LP07818P1"/>
    <property type="match status" value="1"/>
</dbReference>
<feature type="compositionally biased region" description="Polar residues" evidence="1">
    <location>
        <begin position="175"/>
        <end position="213"/>
    </location>
</feature>
<dbReference type="GO" id="GO:0000776">
    <property type="term" value="C:kinetochore"/>
    <property type="evidence" value="ECO:0007669"/>
    <property type="project" value="EnsemblMetazoa"/>
</dbReference>
<feature type="region of interest" description="Disordered" evidence="1">
    <location>
        <begin position="263"/>
        <end position="392"/>
    </location>
</feature>
<dbReference type="OrthoDB" id="7872933at2759"/>
<dbReference type="EMBL" id="CH902617">
    <property type="protein sequence ID" value="EDV43803.2"/>
    <property type="molecule type" value="Genomic_DNA"/>
</dbReference>
<dbReference type="Proteomes" id="UP000007801">
    <property type="component" value="Unassembled WGS sequence"/>
</dbReference>
<organism evidence="2 3">
    <name type="scientific">Drosophila ananassae</name>
    <name type="common">Fruit fly</name>
    <dbReference type="NCBI Taxonomy" id="7217"/>
    <lineage>
        <taxon>Eukaryota</taxon>
        <taxon>Metazoa</taxon>
        <taxon>Ecdysozoa</taxon>
        <taxon>Arthropoda</taxon>
        <taxon>Hexapoda</taxon>
        <taxon>Insecta</taxon>
        <taxon>Pterygota</taxon>
        <taxon>Neoptera</taxon>
        <taxon>Endopterygota</taxon>
        <taxon>Diptera</taxon>
        <taxon>Brachycera</taxon>
        <taxon>Muscomorpha</taxon>
        <taxon>Ephydroidea</taxon>
        <taxon>Drosophilidae</taxon>
        <taxon>Drosophila</taxon>
        <taxon>Sophophora</taxon>
    </lineage>
</organism>
<feature type="region of interest" description="Disordered" evidence="1">
    <location>
        <begin position="991"/>
        <end position="1023"/>
    </location>
</feature>
<name>B3LWH0_DROAN</name>
<dbReference type="InParanoid" id="B3LWH0"/>
<dbReference type="InterPro" id="IPR014710">
    <property type="entry name" value="RmlC-like_jellyroll"/>
</dbReference>
<sequence length="1260" mass="139130">MSATESNERTLELEDFLSQKDIDTDRLAAFLQRKASEKPQSNRLFGNFTFDVDFEVPMIRNPTKDATAITSPAESVSDENEPPAQAINALPSPTSRATPPNHLAPVQKVPSPTPVSPPPVISPTHRRSLKRSGNVPGSDKLRRHAIRRRSQSCGRQLLKEFEESCKSPSAFFPGTCSTPRTSGNLASQPTSQPNEGNATPLSAENGLTFNKSAPAQPATVEAQSKVEKSPGSLRVRSDLVAEIAQLCEGRLNSFQESILQLNSTGKAPKNGSEAPSIRKSQSETSRQRTYTIEKGPVPGQLLLSPSQPSELSTKQVSVKVKRLGSQHSDAHSPPRSSFNAGVQSEPAPEMVGTETCVPDTPPRSSFNVGVPSQPEPELVLPETQPNNTRPQTGEDLAAVMTEDESDDDESAKALNLAPPGGNTTRRTHLAARNALLDETKENSVQLLDLHRSVKKSKKIELFGGKPRMTSVPLNKPPSVPINGEQFAEELARMSNYEILDLRKRNSLGKVYVVNGRTNQNTEQQIMLEKNIEWELLRRNIRNGADPPPGSPSSSSGDSADNEASLPARRMLTRNRKQIKGKRSRRTEKPMSGELINYMNLTKSRETRKKSSINTTKRTLYTKGDSQVEDSDPSVSPKKQPRLSQTVGNISIVPPPPVYLRHSRSIVDRRPDRNSLVENDVCPAPRDFEDRNTISAQQNTLQIASPPPEYVDNTPQKISVGRRSNKRVTISPLQATQDLGHRDVGEETREANVTERHTIEVIPPPPEYNHTIADSASPVRERSKSANKSIAKTKLNAKRSLTKRKASKSRISVDHDMEEPISSKPNHSHVESTDVRDDRSENMEALRMCTPTPPTVQEASSALGANREYPSTVLEDGPSTSYAARQALEKSMVTSKKISETAASNDDVFKKPLAPAPKAKSKKKYKNEVEKLVSKLHVTLEAVDPDASGIRRSARGHVPLQNNWVHSNIDLKALGFMKQAYTLYGDELKPNKNKSNKKTTVVKKSSKAHPVCSSTPRDAGKSLQPFFNSLGLEELELTDEATQINKNHEEKPPAKAKKRGRKKKEPTKEIPQTFESHTDQEDVNPCVSEVQIPSVSSKELEHVANREVTASSTQTSESSHMNEQMEATLKWTNWLRGTSDYEAGTSDGAGDTASRASDLEFTNLEGIEYAFYKTKEKATMGYMRFQPYQARNKKRAKLCDLKFIVQFGEIAIQTESKEYGEKQNILRIGDMIEVEKGVLYSIQNTLNDISVLLVIRCSTSS</sequence>
<feature type="compositionally biased region" description="Polar residues" evidence="1">
    <location>
        <begin position="1107"/>
        <end position="1121"/>
    </location>
</feature>
<feature type="compositionally biased region" description="Low complexity" evidence="1">
    <location>
        <begin position="295"/>
        <end position="312"/>
    </location>
</feature>
<feature type="compositionally biased region" description="Basic residues" evidence="1">
    <location>
        <begin position="141"/>
        <end position="150"/>
    </location>
</feature>
<evidence type="ECO:0000256" key="1">
    <source>
        <dbReference type="SAM" id="MobiDB-lite"/>
    </source>
</evidence>
<dbReference type="SMR" id="B3LWH0"/>
<feature type="compositionally biased region" description="Pro residues" evidence="1">
    <location>
        <begin position="111"/>
        <end position="121"/>
    </location>
</feature>
<feature type="region of interest" description="Disordered" evidence="1">
    <location>
        <begin position="540"/>
        <end position="655"/>
    </location>
</feature>
<dbReference type="eggNOG" id="KOG4615">
    <property type="taxonomic scope" value="Eukaryota"/>
</dbReference>
<dbReference type="HOGENOM" id="CLU_258159_0_0_1"/>
<gene>
    <name evidence="2" type="primary">Dana\GF18662</name>
    <name evidence="2" type="synonym">dana_GLEANR_19920</name>
    <name evidence="2" type="ORF">GF18662</name>
</gene>
<dbReference type="PANTHER" id="PTHR48125:SF12">
    <property type="entry name" value="AT HOOK TRANSCRIPTION FACTOR FAMILY-RELATED"/>
    <property type="match status" value="1"/>
</dbReference>
<dbReference type="AlphaFoldDB" id="B3LWH0"/>
<feature type="compositionally biased region" description="Basic residues" evidence="1">
    <location>
        <begin position="1053"/>
        <end position="1064"/>
    </location>
</feature>
<feature type="region of interest" description="Disordered" evidence="1">
    <location>
        <begin position="61"/>
        <end position="150"/>
    </location>
</feature>
<feature type="compositionally biased region" description="Basic residues" evidence="1">
    <location>
        <begin position="991"/>
        <end position="1006"/>
    </location>
</feature>
<dbReference type="STRING" id="7217.B3LWH0"/>
<dbReference type="GeneID" id="6501433"/>
<protein>
    <submittedName>
        <fullName evidence="2">Uncharacterized protein</fullName>
    </submittedName>
</protein>
<keyword evidence="3" id="KW-1185">Reference proteome</keyword>
<evidence type="ECO:0000313" key="2">
    <source>
        <dbReference type="EMBL" id="EDV43803.2"/>
    </source>
</evidence>
<accession>B3LWH0</accession>
<feature type="compositionally biased region" description="Basic and acidic residues" evidence="1">
    <location>
        <begin position="827"/>
        <end position="838"/>
    </location>
</feature>
<proteinExistence type="predicted"/>
<dbReference type="GO" id="GO:0140463">
    <property type="term" value="F:chromatin-protein adaptor activity"/>
    <property type="evidence" value="ECO:0007669"/>
    <property type="project" value="EnsemblMetazoa"/>
</dbReference>
<feature type="region of interest" description="Disordered" evidence="1">
    <location>
        <begin position="167"/>
        <end position="232"/>
    </location>
</feature>
<feature type="region of interest" description="Disordered" evidence="1">
    <location>
        <begin position="1094"/>
        <end position="1122"/>
    </location>
</feature>
<reference evidence="2 3" key="1">
    <citation type="journal article" date="2007" name="Nature">
        <title>Evolution of genes and genomes on the Drosophila phylogeny.</title>
        <authorList>
            <consortium name="Drosophila 12 Genomes Consortium"/>
            <person name="Clark A.G."/>
            <person name="Eisen M.B."/>
            <person name="Smith D.R."/>
            <person name="Bergman C.M."/>
            <person name="Oliver B."/>
            <person name="Markow T.A."/>
            <person name="Kaufman T.C."/>
            <person name="Kellis M."/>
            <person name="Gelbart W."/>
            <person name="Iyer V.N."/>
            <person name="Pollard D.A."/>
            <person name="Sackton T.B."/>
            <person name="Larracuente A.M."/>
            <person name="Singh N.D."/>
            <person name="Abad J.P."/>
            <person name="Abt D.N."/>
            <person name="Adryan B."/>
            <person name="Aguade M."/>
            <person name="Akashi H."/>
            <person name="Anderson W.W."/>
            <person name="Aquadro C.F."/>
            <person name="Ardell D.H."/>
            <person name="Arguello R."/>
            <person name="Artieri C.G."/>
            <person name="Barbash D.A."/>
            <person name="Barker D."/>
            <person name="Barsanti P."/>
            <person name="Batterham P."/>
            <person name="Batzoglou S."/>
            <person name="Begun D."/>
            <person name="Bhutkar A."/>
            <person name="Blanco E."/>
            <person name="Bosak S.A."/>
            <person name="Bradley R.K."/>
            <person name="Brand A.D."/>
            <person name="Brent M.R."/>
            <person name="Brooks A.N."/>
            <person name="Brown R.H."/>
            <person name="Butlin R.K."/>
            <person name="Caggese C."/>
            <person name="Calvi B.R."/>
            <person name="Bernardo de Carvalho A."/>
            <person name="Caspi A."/>
            <person name="Castrezana S."/>
            <person name="Celniker S.E."/>
            <person name="Chang J.L."/>
            <person name="Chapple C."/>
            <person name="Chatterji S."/>
            <person name="Chinwalla A."/>
            <person name="Civetta A."/>
            <person name="Clifton S.W."/>
            <person name="Comeron J.M."/>
            <person name="Costello J.C."/>
            <person name="Coyne J.A."/>
            <person name="Daub J."/>
            <person name="David R.G."/>
            <person name="Delcher A.L."/>
            <person name="Delehaunty K."/>
            <person name="Do C.B."/>
            <person name="Ebling H."/>
            <person name="Edwards K."/>
            <person name="Eickbush T."/>
            <person name="Evans J.D."/>
            <person name="Filipski A."/>
            <person name="Findeiss S."/>
            <person name="Freyhult E."/>
            <person name="Fulton L."/>
            <person name="Fulton R."/>
            <person name="Garcia A.C."/>
            <person name="Gardiner A."/>
            <person name="Garfield D.A."/>
            <person name="Garvin B.E."/>
            <person name="Gibson G."/>
            <person name="Gilbert D."/>
            <person name="Gnerre S."/>
            <person name="Godfrey J."/>
            <person name="Good R."/>
            <person name="Gotea V."/>
            <person name="Gravely B."/>
            <person name="Greenberg A.J."/>
            <person name="Griffiths-Jones S."/>
            <person name="Gross S."/>
            <person name="Guigo R."/>
            <person name="Gustafson E.A."/>
            <person name="Haerty W."/>
            <person name="Hahn M.W."/>
            <person name="Halligan D.L."/>
            <person name="Halpern A.L."/>
            <person name="Halter G.M."/>
            <person name="Han M.V."/>
            <person name="Heger A."/>
            <person name="Hillier L."/>
            <person name="Hinrichs A.S."/>
            <person name="Holmes I."/>
            <person name="Hoskins R.A."/>
            <person name="Hubisz M.J."/>
            <person name="Hultmark D."/>
            <person name="Huntley M.A."/>
            <person name="Jaffe D.B."/>
            <person name="Jagadeeshan S."/>
            <person name="Jeck W.R."/>
            <person name="Johnson J."/>
            <person name="Jones C.D."/>
            <person name="Jordan W.C."/>
            <person name="Karpen G.H."/>
            <person name="Kataoka E."/>
            <person name="Keightley P.D."/>
            <person name="Kheradpour P."/>
            <person name="Kirkness E.F."/>
            <person name="Koerich L.B."/>
            <person name="Kristiansen K."/>
            <person name="Kudrna D."/>
            <person name="Kulathinal R.J."/>
            <person name="Kumar S."/>
            <person name="Kwok R."/>
            <person name="Lander E."/>
            <person name="Langley C.H."/>
            <person name="Lapoint R."/>
            <person name="Lazzaro B.P."/>
            <person name="Lee S.J."/>
            <person name="Levesque L."/>
            <person name="Li R."/>
            <person name="Lin C.F."/>
            <person name="Lin M.F."/>
            <person name="Lindblad-Toh K."/>
            <person name="Llopart A."/>
            <person name="Long M."/>
            <person name="Low L."/>
            <person name="Lozovsky E."/>
            <person name="Lu J."/>
            <person name="Luo M."/>
            <person name="Machado C.A."/>
            <person name="Makalowski W."/>
            <person name="Marzo M."/>
            <person name="Matsuda M."/>
            <person name="Matzkin L."/>
            <person name="McAllister B."/>
            <person name="McBride C.S."/>
            <person name="McKernan B."/>
            <person name="McKernan K."/>
            <person name="Mendez-Lago M."/>
            <person name="Minx P."/>
            <person name="Mollenhauer M.U."/>
            <person name="Montooth K."/>
            <person name="Mount S.M."/>
            <person name="Mu X."/>
            <person name="Myers E."/>
            <person name="Negre B."/>
            <person name="Newfeld S."/>
            <person name="Nielsen R."/>
            <person name="Noor M.A."/>
            <person name="O'Grady P."/>
            <person name="Pachter L."/>
            <person name="Papaceit M."/>
            <person name="Parisi M.J."/>
            <person name="Parisi M."/>
            <person name="Parts L."/>
            <person name="Pedersen J.S."/>
            <person name="Pesole G."/>
            <person name="Phillippy A.M."/>
            <person name="Ponting C.P."/>
            <person name="Pop M."/>
            <person name="Porcelli D."/>
            <person name="Powell J.R."/>
            <person name="Prohaska S."/>
            <person name="Pruitt K."/>
            <person name="Puig M."/>
            <person name="Quesneville H."/>
            <person name="Ram K.R."/>
            <person name="Rand D."/>
            <person name="Rasmussen M.D."/>
            <person name="Reed L.K."/>
            <person name="Reenan R."/>
            <person name="Reily A."/>
            <person name="Remington K.A."/>
            <person name="Rieger T.T."/>
            <person name="Ritchie M.G."/>
            <person name="Robin C."/>
            <person name="Rogers Y.H."/>
            <person name="Rohde C."/>
            <person name="Rozas J."/>
            <person name="Rubenfield M.J."/>
            <person name="Ruiz A."/>
            <person name="Russo S."/>
            <person name="Salzberg S.L."/>
            <person name="Sanchez-Gracia A."/>
            <person name="Saranga D.J."/>
            <person name="Sato H."/>
            <person name="Schaeffer S.W."/>
            <person name="Schatz M.C."/>
            <person name="Schlenke T."/>
            <person name="Schwartz R."/>
            <person name="Segarra C."/>
            <person name="Singh R.S."/>
            <person name="Sirot L."/>
            <person name="Sirota M."/>
            <person name="Sisneros N.B."/>
            <person name="Smith C.D."/>
            <person name="Smith T.F."/>
            <person name="Spieth J."/>
            <person name="Stage D.E."/>
            <person name="Stark A."/>
            <person name="Stephan W."/>
            <person name="Strausberg R.L."/>
            <person name="Strempel S."/>
            <person name="Sturgill D."/>
            <person name="Sutton G."/>
            <person name="Sutton G.G."/>
            <person name="Tao W."/>
            <person name="Teichmann S."/>
            <person name="Tobari Y.N."/>
            <person name="Tomimura Y."/>
            <person name="Tsolas J.M."/>
            <person name="Valente V.L."/>
            <person name="Venter E."/>
            <person name="Venter J.C."/>
            <person name="Vicario S."/>
            <person name="Vieira F.G."/>
            <person name="Vilella A.J."/>
            <person name="Villasante A."/>
            <person name="Walenz B."/>
            <person name="Wang J."/>
            <person name="Wasserman M."/>
            <person name="Watts T."/>
            <person name="Wilson D."/>
            <person name="Wilson R.K."/>
            <person name="Wing R.A."/>
            <person name="Wolfner M.F."/>
            <person name="Wong A."/>
            <person name="Wong G.K."/>
            <person name="Wu C.I."/>
            <person name="Wu G."/>
            <person name="Yamamoto D."/>
            <person name="Yang H.P."/>
            <person name="Yang S.P."/>
            <person name="Yorke J.A."/>
            <person name="Yoshida K."/>
            <person name="Zdobnov E."/>
            <person name="Zhang P."/>
            <person name="Zhang Y."/>
            <person name="Zimin A.V."/>
            <person name="Baldwin J."/>
            <person name="Abdouelleil A."/>
            <person name="Abdulkadir J."/>
            <person name="Abebe A."/>
            <person name="Abera B."/>
            <person name="Abreu J."/>
            <person name="Acer S.C."/>
            <person name="Aftuck L."/>
            <person name="Alexander A."/>
            <person name="An P."/>
            <person name="Anderson E."/>
            <person name="Anderson S."/>
            <person name="Arachi H."/>
            <person name="Azer M."/>
            <person name="Bachantsang P."/>
            <person name="Barry A."/>
            <person name="Bayul T."/>
            <person name="Berlin A."/>
            <person name="Bessette D."/>
            <person name="Bloom T."/>
            <person name="Blye J."/>
            <person name="Boguslavskiy L."/>
            <person name="Bonnet C."/>
            <person name="Boukhgalter B."/>
            <person name="Bourzgui I."/>
            <person name="Brown A."/>
            <person name="Cahill P."/>
            <person name="Channer S."/>
            <person name="Cheshatsang Y."/>
            <person name="Chuda L."/>
            <person name="Citroen M."/>
            <person name="Collymore A."/>
            <person name="Cooke P."/>
            <person name="Costello M."/>
            <person name="D'Aco K."/>
            <person name="Daza R."/>
            <person name="De Haan G."/>
            <person name="DeGray S."/>
            <person name="DeMaso C."/>
            <person name="Dhargay N."/>
            <person name="Dooley K."/>
            <person name="Dooley E."/>
            <person name="Doricent M."/>
            <person name="Dorje P."/>
            <person name="Dorjee K."/>
            <person name="Dupes A."/>
            <person name="Elong R."/>
            <person name="Falk J."/>
            <person name="Farina A."/>
            <person name="Faro S."/>
            <person name="Ferguson D."/>
            <person name="Fisher S."/>
            <person name="Foley C.D."/>
            <person name="Franke A."/>
            <person name="Friedrich D."/>
            <person name="Gadbois L."/>
            <person name="Gearin G."/>
            <person name="Gearin C.R."/>
            <person name="Giannoukos G."/>
            <person name="Goode T."/>
            <person name="Graham J."/>
            <person name="Grandbois E."/>
            <person name="Grewal S."/>
            <person name="Gyaltsen K."/>
            <person name="Hafez N."/>
            <person name="Hagos B."/>
            <person name="Hall J."/>
            <person name="Henson C."/>
            <person name="Hollinger A."/>
            <person name="Honan T."/>
            <person name="Huard M.D."/>
            <person name="Hughes L."/>
            <person name="Hurhula B."/>
            <person name="Husby M.E."/>
            <person name="Kamat A."/>
            <person name="Kanga B."/>
            <person name="Kashin S."/>
            <person name="Khazanovich D."/>
            <person name="Kisner P."/>
            <person name="Lance K."/>
            <person name="Lara M."/>
            <person name="Lee W."/>
            <person name="Lennon N."/>
            <person name="Letendre F."/>
            <person name="LeVine R."/>
            <person name="Lipovsky A."/>
            <person name="Liu X."/>
            <person name="Liu J."/>
            <person name="Liu S."/>
            <person name="Lokyitsang T."/>
            <person name="Lokyitsang Y."/>
            <person name="Lubonja R."/>
            <person name="Lui A."/>
            <person name="MacDonald P."/>
            <person name="Magnisalis V."/>
            <person name="Maru K."/>
            <person name="Matthews C."/>
            <person name="McCusker W."/>
            <person name="McDonough S."/>
            <person name="Mehta T."/>
            <person name="Meldrim J."/>
            <person name="Meneus L."/>
            <person name="Mihai O."/>
            <person name="Mihalev A."/>
            <person name="Mihova T."/>
            <person name="Mittelman R."/>
            <person name="Mlenga V."/>
            <person name="Montmayeur A."/>
            <person name="Mulrain L."/>
            <person name="Navidi A."/>
            <person name="Naylor J."/>
            <person name="Negash T."/>
            <person name="Nguyen T."/>
            <person name="Nguyen N."/>
            <person name="Nicol R."/>
            <person name="Norbu C."/>
            <person name="Norbu N."/>
            <person name="Novod N."/>
            <person name="O'Neill B."/>
            <person name="Osman S."/>
            <person name="Markiewicz E."/>
            <person name="Oyono O.L."/>
            <person name="Patti C."/>
            <person name="Phunkhang P."/>
            <person name="Pierre F."/>
            <person name="Priest M."/>
            <person name="Raghuraman S."/>
            <person name="Rege F."/>
            <person name="Reyes R."/>
            <person name="Rise C."/>
            <person name="Rogov P."/>
            <person name="Ross K."/>
            <person name="Ryan E."/>
            <person name="Settipalli S."/>
            <person name="Shea T."/>
            <person name="Sherpa N."/>
            <person name="Shi L."/>
            <person name="Shih D."/>
            <person name="Sparrow T."/>
            <person name="Spaulding J."/>
            <person name="Stalker J."/>
            <person name="Stange-Thomann N."/>
            <person name="Stavropoulos S."/>
            <person name="Stone C."/>
            <person name="Strader C."/>
            <person name="Tesfaye S."/>
            <person name="Thomson T."/>
            <person name="Thoulutsang Y."/>
            <person name="Thoulutsang D."/>
            <person name="Topham K."/>
            <person name="Topping I."/>
            <person name="Tsamla T."/>
            <person name="Vassiliev H."/>
            <person name="Vo A."/>
            <person name="Wangchuk T."/>
            <person name="Wangdi T."/>
            <person name="Weiand M."/>
            <person name="Wilkinson J."/>
            <person name="Wilson A."/>
            <person name="Yadav S."/>
            <person name="Young G."/>
            <person name="Yu Q."/>
            <person name="Zembek L."/>
            <person name="Zhong D."/>
            <person name="Zimmer A."/>
            <person name="Zwirko Z."/>
            <person name="Jaffe D.B."/>
            <person name="Alvarez P."/>
            <person name="Brockman W."/>
            <person name="Butler J."/>
            <person name="Chin C."/>
            <person name="Gnerre S."/>
            <person name="Grabherr M."/>
            <person name="Kleber M."/>
            <person name="Mauceli E."/>
            <person name="MacCallum I."/>
        </authorList>
    </citation>
    <scope>NUCLEOTIDE SEQUENCE [LARGE SCALE GENOMIC DNA]</scope>
    <source>
        <strain evidence="3">Tucson 14024-0371.13</strain>
    </source>
</reference>
<feature type="compositionally biased region" description="Basic residues" evidence="1">
    <location>
        <begin position="794"/>
        <end position="807"/>
    </location>
</feature>
<dbReference type="GO" id="GO:0016321">
    <property type="term" value="P:female meiosis chromosome segregation"/>
    <property type="evidence" value="ECO:0007669"/>
    <property type="project" value="EnsemblMetazoa"/>
</dbReference>
<dbReference type="Gene3D" id="2.60.120.10">
    <property type="entry name" value="Jelly Rolls"/>
    <property type="match status" value="1"/>
</dbReference>
<evidence type="ECO:0000313" key="3">
    <source>
        <dbReference type="Proteomes" id="UP000007801"/>
    </source>
</evidence>
<dbReference type="GO" id="GO:0007080">
    <property type="term" value="P:mitotic metaphase chromosome alignment"/>
    <property type="evidence" value="ECO:0007669"/>
    <property type="project" value="EnsemblMetazoa"/>
</dbReference>
<feature type="region of interest" description="Disordered" evidence="1">
    <location>
        <begin position="760"/>
        <end position="838"/>
    </location>
</feature>
<feature type="region of interest" description="Disordered" evidence="1">
    <location>
        <begin position="1042"/>
        <end position="1080"/>
    </location>
</feature>
<dbReference type="KEGG" id="dan:6501433"/>
<feature type="compositionally biased region" description="Polar residues" evidence="1">
    <location>
        <begin position="278"/>
        <end position="290"/>
    </location>
</feature>
<feature type="compositionally biased region" description="Basic residues" evidence="1">
    <location>
        <begin position="570"/>
        <end position="585"/>
    </location>
</feature>
<dbReference type="FunCoup" id="B3LWH0">
    <property type="interactions" value="20"/>
</dbReference>
<dbReference type="GO" id="GO:0051382">
    <property type="term" value="P:kinetochore assembly"/>
    <property type="evidence" value="ECO:0007669"/>
    <property type="project" value="EnsemblMetazoa"/>
</dbReference>